<dbReference type="SMART" id="SM00382">
    <property type="entry name" value="AAA"/>
    <property type="match status" value="1"/>
</dbReference>
<dbReference type="AlphaFoldDB" id="A0A832A6K6"/>
<proteinExistence type="inferred from homology"/>
<dbReference type="PANTHER" id="PTHR30486:SF16">
    <property type="entry name" value="TWITCHING MOTILITY PROTEIN PILT"/>
    <property type="match status" value="1"/>
</dbReference>
<dbReference type="Gene3D" id="3.30.450.90">
    <property type="match status" value="1"/>
</dbReference>
<dbReference type="SUPFAM" id="SSF52540">
    <property type="entry name" value="P-loop containing nucleoside triphosphate hydrolases"/>
    <property type="match status" value="1"/>
</dbReference>
<dbReference type="GO" id="GO:0016887">
    <property type="term" value="F:ATP hydrolysis activity"/>
    <property type="evidence" value="ECO:0007669"/>
    <property type="project" value="InterPro"/>
</dbReference>
<comment type="caution">
    <text evidence="3">The sequence shown here is derived from an EMBL/GenBank/DDBJ whole genome shotgun (WGS) entry which is preliminary data.</text>
</comment>
<organism evidence="3">
    <name type="scientific">Desulfacinum infernum</name>
    <dbReference type="NCBI Taxonomy" id="35837"/>
    <lineage>
        <taxon>Bacteria</taxon>
        <taxon>Pseudomonadati</taxon>
        <taxon>Thermodesulfobacteriota</taxon>
        <taxon>Syntrophobacteria</taxon>
        <taxon>Syntrophobacterales</taxon>
        <taxon>Syntrophobacteraceae</taxon>
        <taxon>Desulfacinum</taxon>
    </lineage>
</organism>
<dbReference type="InterPro" id="IPR050921">
    <property type="entry name" value="T4SS_GSP_E_ATPase"/>
</dbReference>
<dbReference type="InterPro" id="IPR006321">
    <property type="entry name" value="PilT/PilU"/>
</dbReference>
<evidence type="ECO:0000256" key="1">
    <source>
        <dbReference type="ARBA" id="ARBA00006611"/>
    </source>
</evidence>
<protein>
    <submittedName>
        <fullName evidence="3">PilT/PilU family type 4a pilus ATPase</fullName>
    </submittedName>
</protein>
<feature type="domain" description="AAA+ ATPase" evidence="2">
    <location>
        <begin position="133"/>
        <end position="261"/>
    </location>
</feature>
<gene>
    <name evidence="3" type="ORF">ENS06_15240</name>
</gene>
<dbReference type="InterPro" id="IPR001482">
    <property type="entry name" value="T2SS/T4SS_dom"/>
</dbReference>
<dbReference type="CDD" id="cd01131">
    <property type="entry name" value="PilT"/>
    <property type="match status" value="1"/>
</dbReference>
<dbReference type="InterPro" id="IPR027417">
    <property type="entry name" value="P-loop_NTPase"/>
</dbReference>
<dbReference type="Gene3D" id="3.40.50.300">
    <property type="entry name" value="P-loop containing nucleotide triphosphate hydrolases"/>
    <property type="match status" value="1"/>
</dbReference>
<dbReference type="PANTHER" id="PTHR30486">
    <property type="entry name" value="TWITCHING MOTILITY PROTEIN PILT"/>
    <property type="match status" value="1"/>
</dbReference>
<dbReference type="EMBL" id="DSTK01000041">
    <property type="protein sequence ID" value="HFK98667.1"/>
    <property type="molecule type" value="Genomic_DNA"/>
</dbReference>
<accession>A0A832A6K6</accession>
<name>A0A832A6K6_9BACT</name>
<dbReference type="Pfam" id="PF00437">
    <property type="entry name" value="T2SSE"/>
    <property type="match status" value="1"/>
</dbReference>
<dbReference type="GO" id="GO:0005524">
    <property type="term" value="F:ATP binding"/>
    <property type="evidence" value="ECO:0007669"/>
    <property type="project" value="InterPro"/>
</dbReference>
<dbReference type="NCBIfam" id="TIGR01420">
    <property type="entry name" value="pilT_fam"/>
    <property type="match status" value="1"/>
</dbReference>
<dbReference type="InterPro" id="IPR003593">
    <property type="entry name" value="AAA+_ATPase"/>
</dbReference>
<evidence type="ECO:0000313" key="3">
    <source>
        <dbReference type="EMBL" id="HFK98667.1"/>
    </source>
</evidence>
<evidence type="ECO:0000259" key="2">
    <source>
        <dbReference type="SMART" id="SM00382"/>
    </source>
</evidence>
<sequence length="389" mass="43406">MKRQDLNRILHRLLDEHPTLSDINFTVGKPVQAEVDGVLRPSCADLGLGVLSPYHTEHIALGLIGPDRRLIRNLLDTGSCDLSYALDARARFRVNVFSQRGFYSVVMRVLPTRVMSIEELGLPAVFKRIAEERNGIVFVTGATGSGKTTSLAAILNEINRSKSVHVVTLEDPVEFVHPQLKATFNQRELGQDFDTFANGLRAALRQAPKVILVGEMRDRETVEIGLSAAETGHLVLTTLHTIDASHTVNRIVGMFELEEERLIRIRLADAMRWTVSQRLLPKVGGGRVAAFEIMGNNLRVRESIIHGESEGKTFYEMMQQSRPFGWTTFDDSIVSLYEKGLVTEETALGYASNRAEVKRGVDRIKAARGEKTTDIEGLRIDQDYARKIA</sequence>
<reference evidence="3" key="1">
    <citation type="journal article" date="2020" name="mSystems">
        <title>Genome- and Community-Level Interaction Insights into Carbon Utilization and Element Cycling Functions of Hydrothermarchaeota in Hydrothermal Sediment.</title>
        <authorList>
            <person name="Zhou Z."/>
            <person name="Liu Y."/>
            <person name="Xu W."/>
            <person name="Pan J."/>
            <person name="Luo Z.H."/>
            <person name="Li M."/>
        </authorList>
    </citation>
    <scope>NUCLEOTIDE SEQUENCE [LARGE SCALE GENOMIC DNA]</scope>
    <source>
        <strain evidence="3">SpSt-456</strain>
    </source>
</reference>
<comment type="similarity">
    <text evidence="1">Belongs to the GSP E family.</text>
</comment>